<evidence type="ECO:0000313" key="6">
    <source>
        <dbReference type="Proteomes" id="UP000596742"/>
    </source>
</evidence>
<dbReference type="InterPro" id="IPR036116">
    <property type="entry name" value="FN3_sf"/>
</dbReference>
<organism evidence="5 6">
    <name type="scientific">Mytilus galloprovincialis</name>
    <name type="common">Mediterranean mussel</name>
    <dbReference type="NCBI Taxonomy" id="29158"/>
    <lineage>
        <taxon>Eukaryota</taxon>
        <taxon>Metazoa</taxon>
        <taxon>Spiralia</taxon>
        <taxon>Lophotrochozoa</taxon>
        <taxon>Mollusca</taxon>
        <taxon>Bivalvia</taxon>
        <taxon>Autobranchia</taxon>
        <taxon>Pteriomorphia</taxon>
        <taxon>Mytilida</taxon>
        <taxon>Mytiloidea</taxon>
        <taxon>Mytilidae</taxon>
        <taxon>Mytilinae</taxon>
        <taxon>Mytilus</taxon>
    </lineage>
</organism>
<gene>
    <name evidence="5" type="ORF">MGAL_10B061551</name>
</gene>
<dbReference type="PROSITE" id="PS50853">
    <property type="entry name" value="FN3"/>
    <property type="match status" value="1"/>
</dbReference>
<feature type="coiled-coil region" evidence="2">
    <location>
        <begin position="790"/>
        <end position="817"/>
    </location>
</feature>
<dbReference type="PANTHER" id="PTHR32046:SF14">
    <property type="match status" value="1"/>
</dbReference>
<dbReference type="Pfam" id="PF00735">
    <property type="entry name" value="Septin"/>
    <property type="match status" value="1"/>
</dbReference>
<reference evidence="5" key="1">
    <citation type="submission" date="2018-11" db="EMBL/GenBank/DDBJ databases">
        <authorList>
            <person name="Alioto T."/>
            <person name="Alioto T."/>
        </authorList>
    </citation>
    <scope>NUCLEOTIDE SEQUENCE</scope>
</reference>
<dbReference type="InterPro" id="IPR030379">
    <property type="entry name" value="G_SEPTIN_dom"/>
</dbReference>
<dbReference type="Pfam" id="PF00041">
    <property type="entry name" value="fn3"/>
    <property type="match status" value="1"/>
</dbReference>
<dbReference type="OrthoDB" id="8954335at2759"/>
<evidence type="ECO:0000256" key="2">
    <source>
        <dbReference type="SAM" id="Coils"/>
    </source>
</evidence>
<dbReference type="PANTHER" id="PTHR32046">
    <property type="entry name" value="G DOMAIN-CONTAINING PROTEIN"/>
    <property type="match status" value="1"/>
</dbReference>
<dbReference type="Gene3D" id="2.60.40.10">
    <property type="entry name" value="Immunoglobulins"/>
    <property type="match status" value="1"/>
</dbReference>
<sequence length="909" mass="104767">MADGRSFYDERGNEIHDRQNHNRHTRENTYFREDRHHERGYRNQRARPRYDRREWDGYVYPRHPRGRGDHYLQDVYRNDFNSGDYRNQRGYYHNRSQNYFDRRNLSGNSRENQHIPDRRYATTGNSRENQHRPDRGHVTTGNWGGYPDELGWENYPKEYSWEKKSFDRKRNTNSSHDQAGPADGCTPLIGCKVNSEEDSKDKYKDTIPDNIDTKTDVISEASAQVCKTIQTTECDNSHSDAATKTSNIDDGMPETAILEKLMSTLEVFSNSSEDLSKSDTAVEVDVGVLIKLVSTASSISLAWSFQKQNIADLSSYEIKYRECNNKNSKWISAVTNDDTCTWTIQDLLGGTDYEFKIRPLNENGDEGPFSRPPVKMSTSLSLASQMILDAEMISDGSPMVYKLPINIPKIAANFAVKTRKCILGQRPASFSQEKTILLVGATGSGKTTLINAMVNYITNVAWDDTFRFTIIDLTDDEKMKEDKQAESQTEWISCYTVHQMNGSNINYNINIIDTPGFGDTRGITRDKTIVDQMRTFFTTPGELGISVIDAVCFVTQAPLARLTPPQKYIFDSILSIFGQDITSNIFVLVTFADGKAPPVLAALEAANVPYKKYFMFNNSALFSNPQNDKEAVFGKLFWKMGQDNLRIFFEELLIVDSRSLQLTAEVLDTRQRLEAIVQGLKLRVDEGMNKLNTIRQEEEILEKHKTDIENNRNFTYTVDEIRMKKESLPPRQYVTNCLTCNCTCHYPCHVRDDEKKHNCSVMYDNYCSVCSNRCHWKMHVNNDFRIISYCVQVEKTYENLKEKYKLAKEQEKKQRSTLDRVKCVFSLLSKSVMDLINDVRTHINKLSKIALRQDPLSDVEYIDILIENEKIERKDGWQNRCELFCKLRDKAELMAKTSDQNFMPFGENP</sequence>
<dbReference type="InterPro" id="IPR003593">
    <property type="entry name" value="AAA+_ATPase"/>
</dbReference>
<evidence type="ECO:0000313" key="5">
    <source>
        <dbReference type="EMBL" id="VDH98031.1"/>
    </source>
</evidence>
<keyword evidence="1" id="KW-0547">Nucleotide-binding</keyword>
<feature type="domain" description="Fibronectin type-III" evidence="4">
    <location>
        <begin position="284"/>
        <end position="381"/>
    </location>
</feature>
<dbReference type="SUPFAM" id="SSF52540">
    <property type="entry name" value="P-loop containing nucleoside triphosphate hydrolases"/>
    <property type="match status" value="1"/>
</dbReference>
<evidence type="ECO:0000256" key="3">
    <source>
        <dbReference type="SAM" id="MobiDB-lite"/>
    </source>
</evidence>
<evidence type="ECO:0000259" key="4">
    <source>
        <dbReference type="PROSITE" id="PS50853"/>
    </source>
</evidence>
<feature type="region of interest" description="Disordered" evidence="3">
    <location>
        <begin position="101"/>
        <end position="149"/>
    </location>
</feature>
<evidence type="ECO:0000256" key="1">
    <source>
        <dbReference type="RuleBase" id="RU004560"/>
    </source>
</evidence>
<comment type="caution">
    <text evidence="5">The sequence shown here is derived from an EMBL/GenBank/DDBJ whole genome shotgun (WGS) entry which is preliminary data.</text>
</comment>
<keyword evidence="2" id="KW-0175">Coiled coil</keyword>
<dbReference type="SUPFAM" id="SSF49265">
    <property type="entry name" value="Fibronectin type III"/>
    <property type="match status" value="1"/>
</dbReference>
<dbReference type="AlphaFoldDB" id="A0A8B6BYS6"/>
<feature type="compositionally biased region" description="Basic and acidic residues" evidence="3">
    <location>
        <begin position="111"/>
        <end position="120"/>
    </location>
</feature>
<name>A0A8B6BYS6_MYTGA</name>
<dbReference type="CDD" id="cd00063">
    <property type="entry name" value="FN3"/>
    <property type="match status" value="1"/>
</dbReference>
<dbReference type="InterPro" id="IPR013783">
    <property type="entry name" value="Ig-like_fold"/>
</dbReference>
<keyword evidence="6" id="KW-1185">Reference proteome</keyword>
<dbReference type="InterPro" id="IPR003961">
    <property type="entry name" value="FN3_dom"/>
</dbReference>
<comment type="similarity">
    <text evidence="1">Belongs to the TRAFAC class TrmE-Era-EngA-EngB-Septin-like GTPase superfamily. Septin GTPase family.</text>
</comment>
<dbReference type="InterPro" id="IPR027417">
    <property type="entry name" value="P-loop_NTPase"/>
</dbReference>
<dbReference type="GO" id="GO:0005525">
    <property type="term" value="F:GTP binding"/>
    <property type="evidence" value="ECO:0007669"/>
    <property type="project" value="UniProtKB-KW"/>
</dbReference>
<dbReference type="Gene3D" id="3.40.50.300">
    <property type="entry name" value="P-loop containing nucleotide triphosphate hydrolases"/>
    <property type="match status" value="1"/>
</dbReference>
<accession>A0A8B6BYS6</accession>
<dbReference type="EMBL" id="UYJE01000972">
    <property type="protein sequence ID" value="VDH98031.1"/>
    <property type="molecule type" value="Genomic_DNA"/>
</dbReference>
<protein>
    <recommendedName>
        <fullName evidence="4">Fibronectin type-III domain-containing protein</fullName>
    </recommendedName>
</protein>
<feature type="region of interest" description="Disordered" evidence="3">
    <location>
        <begin position="1"/>
        <end position="27"/>
    </location>
</feature>
<keyword evidence="1" id="KW-0342">GTP-binding</keyword>
<proteinExistence type="inferred from homology"/>
<dbReference type="Proteomes" id="UP000596742">
    <property type="component" value="Unassembled WGS sequence"/>
</dbReference>
<feature type="compositionally biased region" description="Basic and acidic residues" evidence="3">
    <location>
        <begin position="128"/>
        <end position="137"/>
    </location>
</feature>
<feature type="compositionally biased region" description="Polar residues" evidence="3">
    <location>
        <begin position="101"/>
        <end position="110"/>
    </location>
</feature>
<dbReference type="SMART" id="SM00382">
    <property type="entry name" value="AAA"/>
    <property type="match status" value="1"/>
</dbReference>